<sequence length="514" mass="56368">MQPNLASSAWEAGAQRKLALLTRCQKYAGFTLPHICTPDGYNEQSAELQTDWQALGAQAVNNLSNKLILALFAPSRPFFRLDIPPDLARKLQVTAEDMQGALSMSEKKAIKRLENMGIRPKLYEAIKHLIITGNCLLILGKKGGVPMRVLGLKRYCVKRSMSGKVIQIVIHEKVRFDELDSDVQKELKETYKERYEKMDPMDPASCGEVRYYKLIQWDGTANYHETVQVDDLELGEKFKSKYNEDTLPYRALTWELCDDNDYGTGLVEQFAGDFAALSSLSEAQIQAAILASEFRWLVNPAGQTSVEDLENSSNGAALPGVQNDVIPLTTGTGATLQYLEAVANQYVNRIGRGFLLTSSVIRDAERVTAEEVRLQAQELETALGGVYSRLAVDFQLPMALWLIKMAGVDLGGTAIEPTIVTGLDALSRNSDLEALKLCLQDLAIIGGMSPQTQFVLRMDAIASAIFAGRGVNAQAYVKSPEQQKADLENQQQMQLAQQVARPVAAAVAGGGGAM</sequence>
<evidence type="ECO:0000256" key="4">
    <source>
        <dbReference type="ARBA" id="ARBA00022595"/>
    </source>
</evidence>
<accession>A0A1L7DQD6</accession>
<comment type="function">
    <text evidence="1">Forms the portal vertex of the capsid. This portal plays critical roles in head assembly, genome packaging, neck/tail attachment, and genome ejection. The portal protein multimerizes as a single ring-shaped homododecamer arranged around a central channel.</text>
</comment>
<evidence type="ECO:0000256" key="8">
    <source>
        <dbReference type="ARBA" id="ARBA00023009"/>
    </source>
</evidence>
<evidence type="ECO:0000256" key="7">
    <source>
        <dbReference type="ARBA" id="ARBA00022950"/>
    </source>
</evidence>
<dbReference type="InterPro" id="IPR020991">
    <property type="entry name" value="Connector_podovirus"/>
</dbReference>
<dbReference type="GO" id="GO:0099002">
    <property type="term" value="P:symbiont genome ejection through host cell envelope, short tail mechanism"/>
    <property type="evidence" value="ECO:0007669"/>
    <property type="project" value="UniProtKB-KW"/>
</dbReference>
<comment type="subcellular location">
    <subcellularLocation>
        <location evidence="2">Virion</location>
    </subcellularLocation>
</comment>
<evidence type="ECO:0000256" key="1">
    <source>
        <dbReference type="ARBA" id="ARBA00003421"/>
    </source>
</evidence>
<evidence type="ECO:0000256" key="6">
    <source>
        <dbReference type="ARBA" id="ARBA00022844"/>
    </source>
</evidence>
<evidence type="ECO:0000313" key="11">
    <source>
        <dbReference type="EMBL" id="APU00306.1"/>
    </source>
</evidence>
<keyword evidence="9" id="KW-0231">Viral genome packaging</keyword>
<dbReference type="Pfam" id="PF12236">
    <property type="entry name" value="Head-tail_con"/>
    <property type="match status" value="1"/>
</dbReference>
<keyword evidence="5" id="KW-1188">Viral release from host cell</keyword>
<dbReference type="RefSeq" id="YP_009788874.1">
    <property type="nucleotide sequence ID" value="NC_047804.1"/>
</dbReference>
<dbReference type="EMBL" id="KY316062">
    <property type="protein sequence ID" value="APU00306.1"/>
    <property type="molecule type" value="Genomic_DNA"/>
</dbReference>
<evidence type="ECO:0000256" key="2">
    <source>
        <dbReference type="ARBA" id="ARBA00004328"/>
    </source>
</evidence>
<keyword evidence="8" id="KW-1171">Viral genome ejection through host cell envelope</keyword>
<evidence type="ECO:0000256" key="5">
    <source>
        <dbReference type="ARBA" id="ARBA00022612"/>
    </source>
</evidence>
<evidence type="ECO:0000256" key="3">
    <source>
        <dbReference type="ARBA" id="ARBA00022470"/>
    </source>
</evidence>
<evidence type="ECO:0000313" key="12">
    <source>
        <dbReference type="Proteomes" id="UP000222868"/>
    </source>
</evidence>
<keyword evidence="4" id="KW-1162">Viral penetration into host cytoplasm</keyword>
<evidence type="ECO:0000256" key="9">
    <source>
        <dbReference type="ARBA" id="ARBA00023219"/>
    </source>
</evidence>
<name>A0A1L7DQD6_9CAUD</name>
<dbReference type="GO" id="GO:0044423">
    <property type="term" value="C:virion component"/>
    <property type="evidence" value="ECO:0007669"/>
    <property type="project" value="UniProtKB-KW"/>
</dbReference>
<protein>
    <submittedName>
        <fullName evidence="11">Collar protein</fullName>
    </submittedName>
</protein>
<keyword evidence="3" id="KW-1244">Viral short tail ejection system</keyword>
<keyword evidence="10" id="KW-1160">Virus entry into host cell</keyword>
<dbReference type="Proteomes" id="UP000222868">
    <property type="component" value="Segment"/>
</dbReference>
<keyword evidence="6" id="KW-0946">Virion</keyword>
<organism evidence="11 12">
    <name type="scientific">Ralstonia phage RS-PII-1</name>
    <dbReference type="NCBI Taxonomy" id="1932892"/>
    <lineage>
        <taxon>Viruses</taxon>
        <taxon>Duplodnaviria</taxon>
        <taxon>Heunggongvirae</taxon>
        <taxon>Uroviricota</taxon>
        <taxon>Caudoviricetes</taxon>
        <taxon>Autographivirales</taxon>
        <taxon>Autonotataviridae</taxon>
        <taxon>Sukuvirus</taxon>
        <taxon>Sukuvirus RSPII1</taxon>
    </lineage>
</organism>
<reference evidence="11 12" key="1">
    <citation type="submission" date="2016-12" db="EMBL/GenBank/DDBJ databases">
        <title>Isolation, Whole Genome Sequencing Analysis of a Novel Lytic Bacteriophage RS-PII-1 infecting Ralstonia solanacearum.</title>
        <authorList>
            <person name="Su J."/>
            <person name="Liu J."/>
            <person name="Yu H."/>
            <person name="Guo Z."/>
            <person name="Sun H."/>
            <person name="Fan G."/>
            <person name="Gu G."/>
            <person name="Wang G."/>
        </authorList>
    </citation>
    <scope>NUCLEOTIDE SEQUENCE [LARGE SCALE GENOMIC DNA]</scope>
</reference>
<dbReference type="KEGG" id="vg:54979008"/>
<proteinExistence type="predicted"/>
<evidence type="ECO:0000256" key="10">
    <source>
        <dbReference type="ARBA" id="ARBA00023296"/>
    </source>
</evidence>
<dbReference type="GeneID" id="54979008"/>
<keyword evidence="12" id="KW-1185">Reference proteome</keyword>
<keyword evidence="7" id="KW-0118">Viral capsid assembly</keyword>